<dbReference type="Proteomes" id="UP000594454">
    <property type="component" value="Chromosome 1"/>
</dbReference>
<dbReference type="InParanoid" id="A0A7R8U9W5"/>
<organism evidence="2 3">
    <name type="scientific">Hermetia illucens</name>
    <name type="common">Black soldier fly</name>
    <dbReference type="NCBI Taxonomy" id="343691"/>
    <lineage>
        <taxon>Eukaryota</taxon>
        <taxon>Metazoa</taxon>
        <taxon>Ecdysozoa</taxon>
        <taxon>Arthropoda</taxon>
        <taxon>Hexapoda</taxon>
        <taxon>Insecta</taxon>
        <taxon>Pterygota</taxon>
        <taxon>Neoptera</taxon>
        <taxon>Endopterygota</taxon>
        <taxon>Diptera</taxon>
        <taxon>Brachycera</taxon>
        <taxon>Stratiomyomorpha</taxon>
        <taxon>Stratiomyidae</taxon>
        <taxon>Hermetiinae</taxon>
        <taxon>Hermetia</taxon>
    </lineage>
</organism>
<feature type="region of interest" description="Disordered" evidence="1">
    <location>
        <begin position="82"/>
        <end position="110"/>
    </location>
</feature>
<evidence type="ECO:0000256" key="1">
    <source>
        <dbReference type="SAM" id="MobiDB-lite"/>
    </source>
</evidence>
<name>A0A7R8U9W5_HERIL</name>
<dbReference type="OrthoDB" id="10652488at2759"/>
<keyword evidence="3" id="KW-1185">Reference proteome</keyword>
<protein>
    <submittedName>
        <fullName evidence="2">Uncharacterized protein</fullName>
    </submittedName>
</protein>
<proteinExistence type="predicted"/>
<feature type="compositionally biased region" description="Polar residues" evidence="1">
    <location>
        <begin position="1"/>
        <end position="15"/>
    </location>
</feature>
<feature type="compositionally biased region" description="Basic and acidic residues" evidence="1">
    <location>
        <begin position="190"/>
        <end position="201"/>
    </location>
</feature>
<gene>
    <name evidence="2" type="ORF">HERILL_LOCUS226</name>
</gene>
<dbReference type="AlphaFoldDB" id="A0A7R8U9W5"/>
<feature type="region of interest" description="Disordered" evidence="1">
    <location>
        <begin position="176"/>
        <end position="267"/>
    </location>
</feature>
<sequence>MAQSDTNEESSSANFEQEPASIPDKFAHLIQDSEDNHDSGKSYRKDDGICSENSLRKRKLFDDVLCVLLQIRAQLTEMLNPSEGDWHLRGGGGNDRKLKQSNSEEVENDDDRLKKLMKKIDRIENKLKYLIAKLPPGTSQDSSKKESAAKLREEIENFQKKLSRCEEKRRRYDDYYVPSKSGLQTASDSYSKKTSADEGRSHPLRPNAAELMKKERPETKSGKQKKKGQRYDSEETLSEATKGRRQRYDLTKASQKRRNFHDDSRTQSKEVVRNVHNFHTGDDITEDQMCMKMHNAAFKKFGLQNMGFIYNRYLTARYYQSGVLDYILIEEDGRKKIHTRLNYPKGPYHRDDVEVRFKRMEPYQWCHMVYYSYRTGQQLVDRIANETWKEWYPKRFYMPFDYFEDRNSEKTVSYVPFSRTDPPYEDGKASANLYFYHAHILSPRCIPIPKGVKLKIKLSAQGDWIAHGPTGFHYVDYYHCLARYNFGSQTIYHFNQPRKFLNHLWNDVFLFKTPIVRRRAMVLAPLVGEVARSRDKRVRRHPQGGWSGDLVQGFNVKQFDNLMVRMNKMLPSFNLKCNWISAKLYLML</sequence>
<evidence type="ECO:0000313" key="2">
    <source>
        <dbReference type="EMBL" id="CAD7076835.1"/>
    </source>
</evidence>
<feature type="compositionally biased region" description="Basic and acidic residues" evidence="1">
    <location>
        <begin position="211"/>
        <end position="221"/>
    </location>
</feature>
<evidence type="ECO:0000313" key="3">
    <source>
        <dbReference type="Proteomes" id="UP000594454"/>
    </source>
</evidence>
<dbReference type="EMBL" id="LR899009">
    <property type="protein sequence ID" value="CAD7076835.1"/>
    <property type="molecule type" value="Genomic_DNA"/>
</dbReference>
<feature type="region of interest" description="Disordered" evidence="1">
    <location>
        <begin position="1"/>
        <end position="48"/>
    </location>
</feature>
<accession>A0A7R8U9W5</accession>
<feature type="compositionally biased region" description="Basic and acidic residues" evidence="1">
    <location>
        <begin position="84"/>
        <end position="98"/>
    </location>
</feature>
<feature type="compositionally biased region" description="Basic and acidic residues" evidence="1">
    <location>
        <begin position="34"/>
        <end position="48"/>
    </location>
</feature>
<reference evidence="2 3" key="1">
    <citation type="submission" date="2020-11" db="EMBL/GenBank/DDBJ databases">
        <authorList>
            <person name="Wallbank WR R."/>
            <person name="Pardo Diaz C."/>
            <person name="Kozak K."/>
            <person name="Martin S."/>
            <person name="Jiggins C."/>
            <person name="Moest M."/>
            <person name="Warren A I."/>
            <person name="Generalovic N T."/>
            <person name="Byers J.R.P. K."/>
            <person name="Montejo-Kovacevich G."/>
            <person name="Yen C E."/>
        </authorList>
    </citation>
    <scope>NUCLEOTIDE SEQUENCE [LARGE SCALE GENOMIC DNA]</scope>
</reference>